<evidence type="ECO:0000313" key="15">
    <source>
        <dbReference type="Proteomes" id="UP000247409"/>
    </source>
</evidence>
<name>A0A2V3IL43_9FLOR</name>
<organism evidence="14 15">
    <name type="scientific">Gracilariopsis chorda</name>
    <dbReference type="NCBI Taxonomy" id="448386"/>
    <lineage>
        <taxon>Eukaryota</taxon>
        <taxon>Rhodophyta</taxon>
        <taxon>Florideophyceae</taxon>
        <taxon>Rhodymeniophycidae</taxon>
        <taxon>Gracilariales</taxon>
        <taxon>Gracilariaceae</taxon>
        <taxon>Gracilariopsis</taxon>
    </lineage>
</organism>
<dbReference type="InterPro" id="IPR012340">
    <property type="entry name" value="NA-bd_OB-fold"/>
</dbReference>
<evidence type="ECO:0000313" key="14">
    <source>
        <dbReference type="EMBL" id="PXF42811.1"/>
    </source>
</evidence>
<dbReference type="GO" id="GO:0042555">
    <property type="term" value="C:MCM complex"/>
    <property type="evidence" value="ECO:0007669"/>
    <property type="project" value="TreeGrafter"/>
</dbReference>
<feature type="domain" description="MCM C-terminal AAA(+) ATPase" evidence="13">
    <location>
        <begin position="342"/>
        <end position="484"/>
    </location>
</feature>
<dbReference type="Gene3D" id="2.40.50.140">
    <property type="entry name" value="Nucleic acid-binding proteins"/>
    <property type="match status" value="1"/>
</dbReference>
<dbReference type="OrthoDB" id="271325at2759"/>
<dbReference type="InterPro" id="IPR058768">
    <property type="entry name" value="MCM9_N"/>
</dbReference>
<keyword evidence="9" id="KW-0238">DNA-binding</keyword>
<evidence type="ECO:0000256" key="10">
    <source>
        <dbReference type="ARBA" id="ARBA00023204"/>
    </source>
</evidence>
<comment type="catalytic activity">
    <reaction evidence="12">
        <text>ATP + H2O = ADP + phosphate + H(+)</text>
        <dbReference type="Rhea" id="RHEA:13065"/>
        <dbReference type="ChEBI" id="CHEBI:15377"/>
        <dbReference type="ChEBI" id="CHEBI:15378"/>
        <dbReference type="ChEBI" id="CHEBI:30616"/>
        <dbReference type="ChEBI" id="CHEBI:43474"/>
        <dbReference type="ChEBI" id="CHEBI:456216"/>
        <dbReference type="EC" id="3.6.4.12"/>
    </reaction>
</comment>
<dbReference type="Pfam" id="PF17207">
    <property type="entry name" value="MCM_OB"/>
    <property type="match status" value="1"/>
</dbReference>
<evidence type="ECO:0000256" key="9">
    <source>
        <dbReference type="ARBA" id="ARBA00023125"/>
    </source>
</evidence>
<evidence type="ECO:0000259" key="13">
    <source>
        <dbReference type="PROSITE" id="PS50051"/>
    </source>
</evidence>
<keyword evidence="5" id="KW-0227">DNA damage</keyword>
<keyword evidence="6" id="KW-0378">Hydrolase</keyword>
<dbReference type="PANTHER" id="PTHR11630:SF48">
    <property type="entry name" value="DNA HELICASE MCM9"/>
    <property type="match status" value="1"/>
</dbReference>
<sequence length="639" mass="71003">MARHSDRMDHVKDFEDYLRRNCIASITEIAQAADDEAHYGVEIDLMSLEGSAPHAFTDLLSDPHDTLPQLEVAIQNVQSYLTDTPKTNVHARVCHLPATPAYVKSTVSVLRTRDIHKLISILGTVTRTGSVMLREEERKYVCSRCKHEFLVTGDISQRGAYDVPSRCPRPGEKPCYGTNFTPKPDELPKCQEYQEIKVQEKIQHLDVGSIPRSLIVVLTNDLADTVKPGDDVVVTGILHRRWNRNFVHGMRADVELMLLAFHVSSNNDHKSFLHVTEESRQTFAAHWSSRNPAQQLMARNLIIKSICPQIYGMYLLKLIVAMSLIGGVTYTDPSGTRIRGRTTSAGLTVTAVREPGTGEWMLDAGALVLADGGVCCIDEFDGIKQHDRGAIHEAMEQQTLSVAKAGLVCTLDTRATVLAAVNPKGGRVSTEIGTSGGGEDDVDEKDNLPITVGIASPLLSRFDVVLTLLDQKNEDWDRQLSDFILNGYKANLSAGNDVWSTDRVRQYLYYIKNNLKPRLSRQCQRILSTYYTLERASAKRNTARTTVRLLEALVRLAQAHARLMFRETATPMDAVFAIAAVEASSASQEVVGGMGALHAPFPENPRRDFENYCRFLVCKLGMEDEEIDFYGDDAPVEGL</sequence>
<dbReference type="PROSITE" id="PS50051">
    <property type="entry name" value="MCM_2"/>
    <property type="match status" value="1"/>
</dbReference>
<dbReference type="EC" id="3.6.4.12" evidence="3"/>
<dbReference type="Gene3D" id="3.30.1640.10">
    <property type="entry name" value="mini-chromosome maintenance (MCM) complex, chain A, domain 1"/>
    <property type="match status" value="1"/>
</dbReference>
<proteinExistence type="inferred from homology"/>
<evidence type="ECO:0000256" key="8">
    <source>
        <dbReference type="ARBA" id="ARBA00022840"/>
    </source>
</evidence>
<keyword evidence="4" id="KW-0547">Nucleotide-binding</keyword>
<dbReference type="SUPFAM" id="SSF52540">
    <property type="entry name" value="P-loop containing nucleoside triphosphate hydrolases"/>
    <property type="match status" value="1"/>
</dbReference>
<dbReference type="GO" id="GO:0017116">
    <property type="term" value="F:single-stranded DNA helicase activity"/>
    <property type="evidence" value="ECO:0007669"/>
    <property type="project" value="TreeGrafter"/>
</dbReference>
<evidence type="ECO:0000256" key="1">
    <source>
        <dbReference type="ARBA" id="ARBA00004123"/>
    </source>
</evidence>
<keyword evidence="15" id="KW-1185">Reference proteome</keyword>
<reference evidence="14 15" key="1">
    <citation type="journal article" date="2018" name="Mol. Biol. Evol.">
        <title>Analysis of the draft genome of the red seaweed Gracilariopsis chorda provides insights into genome size evolution in Rhodophyta.</title>
        <authorList>
            <person name="Lee J."/>
            <person name="Yang E.C."/>
            <person name="Graf L."/>
            <person name="Yang J.H."/>
            <person name="Qiu H."/>
            <person name="Zel Zion U."/>
            <person name="Chan C.X."/>
            <person name="Stephens T.G."/>
            <person name="Weber A.P.M."/>
            <person name="Boo G.H."/>
            <person name="Boo S.M."/>
            <person name="Kim K.M."/>
            <person name="Shin Y."/>
            <person name="Jung M."/>
            <person name="Lee S.J."/>
            <person name="Yim H.S."/>
            <person name="Lee J.H."/>
            <person name="Bhattacharya D."/>
            <person name="Yoon H.S."/>
        </authorList>
    </citation>
    <scope>NUCLEOTIDE SEQUENCE [LARGE SCALE GENOMIC DNA]</scope>
    <source>
        <strain evidence="14 15">SKKU-2015</strain>
        <tissue evidence="14">Whole body</tissue>
    </source>
</reference>
<dbReference type="GO" id="GO:0016787">
    <property type="term" value="F:hydrolase activity"/>
    <property type="evidence" value="ECO:0007669"/>
    <property type="project" value="UniProtKB-KW"/>
</dbReference>
<dbReference type="InterPro" id="IPR001208">
    <property type="entry name" value="MCM_dom"/>
</dbReference>
<dbReference type="SUPFAM" id="SSF50249">
    <property type="entry name" value="Nucleic acid-binding proteins"/>
    <property type="match status" value="1"/>
</dbReference>
<evidence type="ECO:0000256" key="4">
    <source>
        <dbReference type="ARBA" id="ARBA00022741"/>
    </source>
</evidence>
<protein>
    <recommendedName>
        <fullName evidence="3">DNA helicase</fullName>
        <ecNumber evidence="3">3.6.4.12</ecNumber>
    </recommendedName>
</protein>
<keyword evidence="8" id="KW-0067">ATP-binding</keyword>
<dbReference type="EMBL" id="NBIV01000149">
    <property type="protein sequence ID" value="PXF42811.1"/>
    <property type="molecule type" value="Genomic_DNA"/>
</dbReference>
<dbReference type="Gene3D" id="2.20.28.10">
    <property type="match status" value="1"/>
</dbReference>
<evidence type="ECO:0000256" key="2">
    <source>
        <dbReference type="ARBA" id="ARBA00008010"/>
    </source>
</evidence>
<keyword evidence="7 14" id="KW-0347">Helicase</keyword>
<comment type="similarity">
    <text evidence="2">Belongs to the MCM family.</text>
</comment>
<dbReference type="GO" id="GO:0003697">
    <property type="term" value="F:single-stranded DNA binding"/>
    <property type="evidence" value="ECO:0007669"/>
    <property type="project" value="TreeGrafter"/>
</dbReference>
<gene>
    <name evidence="14" type="ORF">BWQ96_07462</name>
</gene>
<dbReference type="InterPro" id="IPR033762">
    <property type="entry name" value="MCM_OB"/>
</dbReference>
<evidence type="ECO:0000256" key="3">
    <source>
        <dbReference type="ARBA" id="ARBA00012551"/>
    </source>
</evidence>
<dbReference type="GO" id="GO:0005524">
    <property type="term" value="F:ATP binding"/>
    <property type="evidence" value="ECO:0007669"/>
    <property type="project" value="UniProtKB-KW"/>
</dbReference>
<comment type="subcellular location">
    <subcellularLocation>
        <location evidence="1">Nucleus</location>
    </subcellularLocation>
</comment>
<dbReference type="PANTHER" id="PTHR11630">
    <property type="entry name" value="DNA REPLICATION LICENSING FACTOR MCM FAMILY MEMBER"/>
    <property type="match status" value="1"/>
</dbReference>
<evidence type="ECO:0000256" key="12">
    <source>
        <dbReference type="ARBA" id="ARBA00047995"/>
    </source>
</evidence>
<dbReference type="AlphaFoldDB" id="A0A2V3IL43"/>
<keyword evidence="10" id="KW-0234">DNA repair</keyword>
<dbReference type="Pfam" id="PF26066">
    <property type="entry name" value="MCM9_N"/>
    <property type="match status" value="1"/>
</dbReference>
<dbReference type="SMART" id="SM00350">
    <property type="entry name" value="MCM"/>
    <property type="match status" value="1"/>
</dbReference>
<dbReference type="STRING" id="448386.A0A2V3IL43"/>
<accession>A0A2V3IL43</accession>
<dbReference type="Pfam" id="PF17855">
    <property type="entry name" value="MCM_lid"/>
    <property type="match status" value="1"/>
</dbReference>
<dbReference type="GO" id="GO:0006260">
    <property type="term" value="P:DNA replication"/>
    <property type="evidence" value="ECO:0007669"/>
    <property type="project" value="InterPro"/>
</dbReference>
<dbReference type="Pfam" id="PF00493">
    <property type="entry name" value="MCM"/>
    <property type="match status" value="1"/>
</dbReference>
<dbReference type="GO" id="GO:0000724">
    <property type="term" value="P:double-strand break repair via homologous recombination"/>
    <property type="evidence" value="ECO:0007669"/>
    <property type="project" value="TreeGrafter"/>
</dbReference>
<evidence type="ECO:0000256" key="6">
    <source>
        <dbReference type="ARBA" id="ARBA00022801"/>
    </source>
</evidence>
<dbReference type="GO" id="GO:0005634">
    <property type="term" value="C:nucleus"/>
    <property type="evidence" value="ECO:0007669"/>
    <property type="project" value="UniProtKB-SubCell"/>
</dbReference>
<dbReference type="InterPro" id="IPR041562">
    <property type="entry name" value="MCM_lid"/>
</dbReference>
<dbReference type="InterPro" id="IPR018525">
    <property type="entry name" value="MCM_CS"/>
</dbReference>
<evidence type="ECO:0000256" key="5">
    <source>
        <dbReference type="ARBA" id="ARBA00022763"/>
    </source>
</evidence>
<dbReference type="InterPro" id="IPR027417">
    <property type="entry name" value="P-loop_NTPase"/>
</dbReference>
<comment type="caution">
    <text evidence="14">The sequence shown here is derived from an EMBL/GenBank/DDBJ whole genome shotgun (WGS) entry which is preliminary data.</text>
</comment>
<dbReference type="Gene3D" id="3.40.50.300">
    <property type="entry name" value="P-loop containing nucleotide triphosphate hydrolases"/>
    <property type="match status" value="2"/>
</dbReference>
<dbReference type="Proteomes" id="UP000247409">
    <property type="component" value="Unassembled WGS sequence"/>
</dbReference>
<dbReference type="PROSITE" id="PS00847">
    <property type="entry name" value="MCM_1"/>
    <property type="match status" value="1"/>
</dbReference>
<keyword evidence="11" id="KW-0539">Nucleus</keyword>
<evidence type="ECO:0000256" key="7">
    <source>
        <dbReference type="ARBA" id="ARBA00022806"/>
    </source>
</evidence>
<evidence type="ECO:0000256" key="11">
    <source>
        <dbReference type="ARBA" id="ARBA00023242"/>
    </source>
</evidence>
<dbReference type="InterPro" id="IPR031327">
    <property type="entry name" value="MCM"/>
</dbReference>